<dbReference type="OrthoDB" id="5563334at2759"/>
<reference evidence="2" key="1">
    <citation type="submission" date="2022-07" db="EMBL/GenBank/DDBJ databases">
        <title>Phylogenomic reconstructions and comparative analyses of Kickxellomycotina fungi.</title>
        <authorList>
            <person name="Reynolds N.K."/>
            <person name="Stajich J.E."/>
            <person name="Barry K."/>
            <person name="Grigoriev I.V."/>
            <person name="Crous P."/>
            <person name="Smith M.E."/>
        </authorList>
    </citation>
    <scope>NUCLEOTIDE SEQUENCE</scope>
    <source>
        <strain evidence="2">NRRL 3115</strain>
    </source>
</reference>
<feature type="region of interest" description="Disordered" evidence="1">
    <location>
        <begin position="164"/>
        <end position="235"/>
    </location>
</feature>
<feature type="compositionally biased region" description="Polar residues" evidence="1">
    <location>
        <begin position="198"/>
        <end position="212"/>
    </location>
</feature>
<dbReference type="Proteomes" id="UP001151518">
    <property type="component" value="Unassembled WGS sequence"/>
</dbReference>
<dbReference type="EMBL" id="JANBTW010000051">
    <property type="protein sequence ID" value="KAJ2675054.1"/>
    <property type="molecule type" value="Genomic_DNA"/>
</dbReference>
<sequence length="499" mass="54688">MLTVAKRIEDYFSAASSEQPHAHWEVSIAHHVLQSCQLLFTELDGIKVDDQSTSILALCRSQWSTAEAHIDSVLLALDNIATYTPSESKLLAQKCRQVVSAMRACIVSLTACKELERADSHALQSATMALQAVAVEIKWLQNELKEPSNSAELQPQACQQIAAEPTIPVDHQNNPTSTRLKEGNKEQGAGTESRDIQNKQPESGSESTTNSLHPVPSVRTALESQPKLKPNVQTKQHIPESHFLIDNNKELVVKDALAAASSLAELLRIFTRVSQQSWATARNQLSHAPSVPSPLSSGSIALRHRRWVSEEIESDTPSAPGLQISIDGKPMAVNTGKPAESAHMRNRSESRIQISNAHQQHPAPALRKSALSLRRPNTQLTGSPIGTETNERSKQVRFMSAPTPESEVDQSHLNDLVLLLSQFEKAVATLQSAVRDQNSGREATKDYAQAVRGLATAFIQISKLSSMTGMVKHYDKPTLAQFKTTTQTVKQLMPLFPKS</sequence>
<organism evidence="2 3">
    <name type="scientific">Coemansia spiralis</name>
    <dbReference type="NCBI Taxonomy" id="417178"/>
    <lineage>
        <taxon>Eukaryota</taxon>
        <taxon>Fungi</taxon>
        <taxon>Fungi incertae sedis</taxon>
        <taxon>Zoopagomycota</taxon>
        <taxon>Kickxellomycotina</taxon>
        <taxon>Kickxellomycetes</taxon>
        <taxon>Kickxellales</taxon>
        <taxon>Kickxellaceae</taxon>
        <taxon>Coemansia</taxon>
    </lineage>
</organism>
<comment type="caution">
    <text evidence="2">The sequence shown here is derived from an EMBL/GenBank/DDBJ whole genome shotgun (WGS) entry which is preliminary data.</text>
</comment>
<evidence type="ECO:0000256" key="1">
    <source>
        <dbReference type="SAM" id="MobiDB-lite"/>
    </source>
</evidence>
<evidence type="ECO:0000313" key="2">
    <source>
        <dbReference type="EMBL" id="KAJ2675054.1"/>
    </source>
</evidence>
<proteinExistence type="predicted"/>
<dbReference type="AlphaFoldDB" id="A0A9W8G5E4"/>
<gene>
    <name evidence="2" type="ORF">GGI25_004103</name>
</gene>
<evidence type="ECO:0000313" key="3">
    <source>
        <dbReference type="Proteomes" id="UP001151518"/>
    </source>
</evidence>
<name>A0A9W8G5E4_9FUNG</name>
<protein>
    <submittedName>
        <fullName evidence="2">Uncharacterized protein</fullName>
    </submittedName>
</protein>
<accession>A0A9W8G5E4</accession>